<accession>B9N3R8</accession>
<evidence type="ECO:0000313" key="2">
    <source>
        <dbReference type="EMBL" id="PNT54134.1"/>
    </source>
</evidence>
<feature type="region of interest" description="Disordered" evidence="1">
    <location>
        <begin position="122"/>
        <end position="207"/>
    </location>
</feature>
<evidence type="ECO:0000313" key="3">
    <source>
        <dbReference type="Proteomes" id="UP000006729"/>
    </source>
</evidence>
<evidence type="ECO:0000256" key="1">
    <source>
        <dbReference type="SAM" id="MobiDB-lite"/>
    </source>
</evidence>
<sequence length="207" mass="21896">MGMAEDAARPNVRVGTDVSKPSVGFGLDASKSTLGPTWGWPRSRPTQRGVGCGRVQVQHSLATTVSSSLTWGWALMRSDHHEVGCGRVQTKREVGRGRVQTIMALDGDASRPTVGLGMDASRQAAQRHMEAGLTPQKDRQPKRQVSTRGGVGMAPTQGKGSQRHLALGPDPARTGRQPSARCPHVGVRAWLPLGQGKSSPASPDAQA</sequence>
<organism evidence="2 3">
    <name type="scientific">Populus trichocarpa</name>
    <name type="common">Western balsam poplar</name>
    <name type="synonym">Populus balsamifera subsp. trichocarpa</name>
    <dbReference type="NCBI Taxonomy" id="3694"/>
    <lineage>
        <taxon>Eukaryota</taxon>
        <taxon>Viridiplantae</taxon>
        <taxon>Streptophyta</taxon>
        <taxon>Embryophyta</taxon>
        <taxon>Tracheophyta</taxon>
        <taxon>Spermatophyta</taxon>
        <taxon>Magnoliopsida</taxon>
        <taxon>eudicotyledons</taxon>
        <taxon>Gunneridae</taxon>
        <taxon>Pentapetalae</taxon>
        <taxon>rosids</taxon>
        <taxon>fabids</taxon>
        <taxon>Malpighiales</taxon>
        <taxon>Salicaceae</taxon>
        <taxon>Saliceae</taxon>
        <taxon>Populus</taxon>
    </lineage>
</organism>
<dbReference type="AlphaFoldDB" id="B9N3R8"/>
<gene>
    <name evidence="2" type="ORF">POPTR_001G122900</name>
</gene>
<keyword evidence="3" id="KW-1185">Reference proteome</keyword>
<protein>
    <submittedName>
        <fullName evidence="2">Uncharacterized protein</fullName>
    </submittedName>
</protein>
<dbReference type="InParanoid" id="B9N3R8"/>
<name>B9N3R8_POPTR</name>
<dbReference type="HOGENOM" id="CLU_1328323_0_0_1"/>
<proteinExistence type="predicted"/>
<reference evidence="2 3" key="1">
    <citation type="journal article" date="2006" name="Science">
        <title>The genome of black cottonwood, Populus trichocarpa (Torr. &amp; Gray).</title>
        <authorList>
            <person name="Tuskan G.A."/>
            <person name="Difazio S."/>
            <person name="Jansson S."/>
            <person name="Bohlmann J."/>
            <person name="Grigoriev I."/>
            <person name="Hellsten U."/>
            <person name="Putnam N."/>
            <person name="Ralph S."/>
            <person name="Rombauts S."/>
            <person name="Salamov A."/>
            <person name="Schein J."/>
            <person name="Sterck L."/>
            <person name="Aerts A."/>
            <person name="Bhalerao R.R."/>
            <person name="Bhalerao R.P."/>
            <person name="Blaudez D."/>
            <person name="Boerjan W."/>
            <person name="Brun A."/>
            <person name="Brunner A."/>
            <person name="Busov V."/>
            <person name="Campbell M."/>
            <person name="Carlson J."/>
            <person name="Chalot M."/>
            <person name="Chapman J."/>
            <person name="Chen G.L."/>
            <person name="Cooper D."/>
            <person name="Coutinho P.M."/>
            <person name="Couturier J."/>
            <person name="Covert S."/>
            <person name="Cronk Q."/>
            <person name="Cunningham R."/>
            <person name="Davis J."/>
            <person name="Degroeve S."/>
            <person name="Dejardin A."/>
            <person name="Depamphilis C."/>
            <person name="Detter J."/>
            <person name="Dirks B."/>
            <person name="Dubchak I."/>
            <person name="Duplessis S."/>
            <person name="Ehlting J."/>
            <person name="Ellis B."/>
            <person name="Gendler K."/>
            <person name="Goodstein D."/>
            <person name="Gribskov M."/>
            <person name="Grimwood J."/>
            <person name="Groover A."/>
            <person name="Gunter L."/>
            <person name="Hamberger B."/>
            <person name="Heinze B."/>
            <person name="Helariutta Y."/>
            <person name="Henrissat B."/>
            <person name="Holligan D."/>
            <person name="Holt R."/>
            <person name="Huang W."/>
            <person name="Islam-Faridi N."/>
            <person name="Jones S."/>
            <person name="Jones-Rhoades M."/>
            <person name="Jorgensen R."/>
            <person name="Joshi C."/>
            <person name="Kangasjarvi J."/>
            <person name="Karlsson J."/>
            <person name="Kelleher C."/>
            <person name="Kirkpatrick R."/>
            <person name="Kirst M."/>
            <person name="Kohler A."/>
            <person name="Kalluri U."/>
            <person name="Larimer F."/>
            <person name="Leebens-Mack J."/>
            <person name="Leple J.C."/>
            <person name="Locascio P."/>
            <person name="Lou Y."/>
            <person name="Lucas S."/>
            <person name="Martin F."/>
            <person name="Montanini B."/>
            <person name="Napoli C."/>
            <person name="Nelson D.R."/>
            <person name="Nelson C."/>
            <person name="Nieminen K."/>
            <person name="Nilsson O."/>
            <person name="Pereda V."/>
            <person name="Peter G."/>
            <person name="Philippe R."/>
            <person name="Pilate G."/>
            <person name="Poliakov A."/>
            <person name="Razumovskaya J."/>
            <person name="Richardson P."/>
            <person name="Rinaldi C."/>
            <person name="Ritland K."/>
            <person name="Rouze P."/>
            <person name="Ryaboy D."/>
            <person name="Schmutz J."/>
            <person name="Schrader J."/>
            <person name="Segerman B."/>
            <person name="Shin H."/>
            <person name="Siddiqui A."/>
            <person name="Sterky F."/>
            <person name="Terry A."/>
            <person name="Tsai C.J."/>
            <person name="Uberbacher E."/>
            <person name="Unneberg P."/>
            <person name="Vahala J."/>
            <person name="Wall K."/>
            <person name="Wessler S."/>
            <person name="Yang G."/>
            <person name="Yin T."/>
            <person name="Douglas C."/>
            <person name="Marra M."/>
            <person name="Sandberg G."/>
            <person name="Van de Peer Y."/>
            <person name="Rokhsar D."/>
        </authorList>
    </citation>
    <scope>NUCLEOTIDE SEQUENCE [LARGE SCALE GENOMIC DNA]</scope>
    <source>
        <strain evidence="3">cv. Nisqually</strain>
    </source>
</reference>
<dbReference type="Proteomes" id="UP000006729">
    <property type="component" value="Chromosome 1"/>
</dbReference>
<dbReference type="EMBL" id="CM009290">
    <property type="protein sequence ID" value="PNT54134.1"/>
    <property type="molecule type" value="Genomic_DNA"/>
</dbReference>